<name>A0A7X0JHP7_9HYPH</name>
<dbReference type="PANTHER" id="PTHR43283">
    <property type="entry name" value="BETA-LACTAMASE-RELATED"/>
    <property type="match status" value="1"/>
</dbReference>
<dbReference type="EMBL" id="JACHBU010000001">
    <property type="protein sequence ID" value="MBB6506967.1"/>
    <property type="molecule type" value="Genomic_DNA"/>
</dbReference>
<evidence type="ECO:0000313" key="3">
    <source>
        <dbReference type="Proteomes" id="UP000585437"/>
    </source>
</evidence>
<accession>A0A7X0JHP7</accession>
<dbReference type="InterPro" id="IPR001466">
    <property type="entry name" value="Beta-lactam-related"/>
</dbReference>
<proteinExistence type="predicted"/>
<dbReference type="InterPro" id="IPR012338">
    <property type="entry name" value="Beta-lactam/transpept-like"/>
</dbReference>
<evidence type="ECO:0000313" key="2">
    <source>
        <dbReference type="EMBL" id="MBB6506967.1"/>
    </source>
</evidence>
<reference evidence="2 3" key="1">
    <citation type="submission" date="2020-08" db="EMBL/GenBank/DDBJ databases">
        <title>The Agave Microbiome: Exploring the role of microbial communities in plant adaptations to desert environments.</title>
        <authorList>
            <person name="Partida-Martinez L.P."/>
        </authorList>
    </citation>
    <scope>NUCLEOTIDE SEQUENCE [LARGE SCALE GENOMIC DNA]</scope>
    <source>
        <strain evidence="2 3">AS3.12</strain>
    </source>
</reference>
<sequence>MRLMKRIVTGTAAALVLGIVGGLAWITIAPPQLLRVGSGYAAKIVCSNVFLAGRDPQEVLASDVQAPGNPLLLMMRVTVDRDAGRVDAGLLGFIGTNQATNRPGLGCTVSPDGSALPQVALPPRSSPSVDGAPAWPVGQGVERDPRVMAVLEDKALTGPGMRAVVVVKNGRIVGEAYGEGFSKDTPLLGWSMTKTVNAALIGTLMISGRMSLGDRDLLPAWSNDKRREITLANLLAMESGLGFNENYGAVADVTRMLYLEPDMAAFTATIPLEADPGSRFSYSSGSSVLLSKIWMDRIGDRAEALGYPSRALFDPLGMTSAVVEPDAAGTFAGSSYLYATGRDWARFGLFLARDGVWNGLRLLPEGFVHLMQEPNAHSNGRFSKMQTWLPKPDDVAMPADTFYLQGHDGQTIAVMPSADLVVVRLGLTPRSLGYEPGLLFGAVAKATGVVGL</sequence>
<dbReference type="PANTHER" id="PTHR43283:SF7">
    <property type="entry name" value="BETA-LACTAMASE-RELATED DOMAIN-CONTAINING PROTEIN"/>
    <property type="match status" value="1"/>
</dbReference>
<comment type="caution">
    <text evidence="2">The sequence shown here is derived from an EMBL/GenBank/DDBJ whole genome shotgun (WGS) entry which is preliminary data.</text>
</comment>
<feature type="domain" description="Beta-lactamase-related" evidence="1">
    <location>
        <begin position="163"/>
        <end position="425"/>
    </location>
</feature>
<dbReference type="AlphaFoldDB" id="A0A7X0JHP7"/>
<dbReference type="SUPFAM" id="SSF56601">
    <property type="entry name" value="beta-lactamase/transpeptidase-like"/>
    <property type="match status" value="1"/>
</dbReference>
<organism evidence="2 3">
    <name type="scientific">Rhizobium soli</name>
    <dbReference type="NCBI Taxonomy" id="424798"/>
    <lineage>
        <taxon>Bacteria</taxon>
        <taxon>Pseudomonadati</taxon>
        <taxon>Pseudomonadota</taxon>
        <taxon>Alphaproteobacteria</taxon>
        <taxon>Hyphomicrobiales</taxon>
        <taxon>Rhizobiaceae</taxon>
        <taxon>Rhizobium/Agrobacterium group</taxon>
        <taxon>Rhizobium</taxon>
    </lineage>
</organism>
<protein>
    <submittedName>
        <fullName evidence="2">CubicO group peptidase (Beta-lactamase class C family)</fullName>
    </submittedName>
</protein>
<dbReference type="Proteomes" id="UP000585437">
    <property type="component" value="Unassembled WGS sequence"/>
</dbReference>
<dbReference type="InterPro" id="IPR050789">
    <property type="entry name" value="Diverse_Enzym_Activities"/>
</dbReference>
<evidence type="ECO:0000259" key="1">
    <source>
        <dbReference type="Pfam" id="PF00144"/>
    </source>
</evidence>
<dbReference type="Pfam" id="PF00144">
    <property type="entry name" value="Beta-lactamase"/>
    <property type="match status" value="1"/>
</dbReference>
<dbReference type="RefSeq" id="WP_184653433.1">
    <property type="nucleotide sequence ID" value="NZ_JACHBU010000001.1"/>
</dbReference>
<gene>
    <name evidence="2" type="ORF">F4695_000286</name>
</gene>
<dbReference type="Gene3D" id="3.40.710.10">
    <property type="entry name" value="DD-peptidase/beta-lactamase superfamily"/>
    <property type="match status" value="1"/>
</dbReference>
<keyword evidence="3" id="KW-1185">Reference proteome</keyword>